<evidence type="ECO:0000313" key="2">
    <source>
        <dbReference type="EMBL" id="KAI7841164.1"/>
    </source>
</evidence>
<proteinExistence type="predicted"/>
<dbReference type="EMBL" id="JADXDR010000067">
    <property type="protein sequence ID" value="KAI7841164.1"/>
    <property type="molecule type" value="Genomic_DNA"/>
</dbReference>
<feature type="region of interest" description="Disordered" evidence="1">
    <location>
        <begin position="229"/>
        <end position="262"/>
    </location>
</feature>
<evidence type="ECO:0000256" key="1">
    <source>
        <dbReference type="SAM" id="MobiDB-lite"/>
    </source>
</evidence>
<dbReference type="AlphaFoldDB" id="A0AAD5DRL4"/>
<accession>A0AAD5DRL4</accession>
<name>A0AAD5DRL4_9CHLO</name>
<sequence>MAADGGLAAGIAALLRRLFDDLQEAAVDDDVVQYLASGLAEADEDDLDELCDSVAGFSPVFGRLAPPKQRQLIANLLARVAVLRQGQQGAPAAAAGQPPTKASVAAVAAEALARLGSLSVSSSAASSEREESEDEQGALNEAQRQALGTLRELGVLPEACDAFLAHVLAGKGSGDVEAAAAWMLEQPDLAAAQASWQAARAARREERARARAEREASKRQIVDRFQLQALPNGSGSSKGKPPVLKAWGAGGSGGGGGESKARYRDGALVSTRGEKFVIEKGPEWDGGSRGKVYTKGKRGKGFVG</sequence>
<organism evidence="2 3">
    <name type="scientific">Chlorella ohadii</name>
    <dbReference type="NCBI Taxonomy" id="2649997"/>
    <lineage>
        <taxon>Eukaryota</taxon>
        <taxon>Viridiplantae</taxon>
        <taxon>Chlorophyta</taxon>
        <taxon>core chlorophytes</taxon>
        <taxon>Trebouxiophyceae</taxon>
        <taxon>Chlorellales</taxon>
        <taxon>Chlorellaceae</taxon>
        <taxon>Chlorella clade</taxon>
        <taxon>Chlorella</taxon>
    </lineage>
</organism>
<dbReference type="Proteomes" id="UP001205105">
    <property type="component" value="Unassembled WGS sequence"/>
</dbReference>
<feature type="compositionally biased region" description="Basic residues" evidence="1">
    <location>
        <begin position="292"/>
        <end position="304"/>
    </location>
</feature>
<comment type="caution">
    <text evidence="2">The sequence shown here is derived from an EMBL/GenBank/DDBJ whole genome shotgun (WGS) entry which is preliminary data.</text>
</comment>
<feature type="compositionally biased region" description="Gly residues" evidence="1">
    <location>
        <begin position="248"/>
        <end position="258"/>
    </location>
</feature>
<feature type="region of interest" description="Disordered" evidence="1">
    <location>
        <begin position="280"/>
        <end position="304"/>
    </location>
</feature>
<evidence type="ECO:0000313" key="3">
    <source>
        <dbReference type="Proteomes" id="UP001205105"/>
    </source>
</evidence>
<keyword evidence="3" id="KW-1185">Reference proteome</keyword>
<reference evidence="2" key="1">
    <citation type="submission" date="2020-11" db="EMBL/GenBank/DDBJ databases">
        <title>Chlorella ohadii genome sequencing and assembly.</title>
        <authorList>
            <person name="Murik O."/>
            <person name="Treves H."/>
            <person name="Kedem I."/>
            <person name="Shotland Y."/>
            <person name="Kaplan A."/>
        </authorList>
    </citation>
    <scope>NUCLEOTIDE SEQUENCE</scope>
    <source>
        <strain evidence="2">1</strain>
    </source>
</reference>
<protein>
    <submittedName>
        <fullName evidence="2">Uncharacterized protein</fullName>
    </submittedName>
</protein>
<gene>
    <name evidence="2" type="ORF">COHA_005130</name>
</gene>